<feature type="transmembrane region" description="Helical" evidence="1">
    <location>
        <begin position="78"/>
        <end position="97"/>
    </location>
</feature>
<feature type="transmembrane region" description="Helical" evidence="1">
    <location>
        <begin position="109"/>
        <end position="126"/>
    </location>
</feature>
<feature type="transmembrane region" description="Helical" evidence="1">
    <location>
        <begin position="52"/>
        <end position="73"/>
    </location>
</feature>
<sequence length="130" mass="15050">MQQSKTIDKVLFTLHFTLAIVWIYQGSVPKLMFHALDEQRLWELHGLDELTILILVEVAGWMEIIFGALFLLLKQRKILHYCNIAAMLGLSIFILYTDVTYFQQAFNPFVMNLAMAALSLIALQLLKYNK</sequence>
<keyword evidence="3" id="KW-1185">Reference proteome</keyword>
<evidence type="ECO:0008006" key="4">
    <source>
        <dbReference type="Google" id="ProtNLM"/>
    </source>
</evidence>
<dbReference type="KEGG" id="adv:DJ533_16885"/>
<dbReference type="Proteomes" id="UP000245977">
    <property type="component" value="Chromosome"/>
</dbReference>
<name>A0A2S2FGL2_9GAMM</name>
<gene>
    <name evidence="2" type="ORF">DJ533_16885</name>
</gene>
<feature type="transmembrane region" description="Helical" evidence="1">
    <location>
        <begin position="12"/>
        <end position="32"/>
    </location>
</feature>
<organism evidence="2 3">
    <name type="scientific">Acinetobacter defluvii</name>
    <dbReference type="NCBI Taxonomy" id="1871111"/>
    <lineage>
        <taxon>Bacteria</taxon>
        <taxon>Pseudomonadati</taxon>
        <taxon>Pseudomonadota</taxon>
        <taxon>Gammaproteobacteria</taxon>
        <taxon>Moraxellales</taxon>
        <taxon>Moraxellaceae</taxon>
        <taxon>Acinetobacter</taxon>
    </lineage>
</organism>
<dbReference type="EMBL" id="CP029397">
    <property type="protein sequence ID" value="AWL30121.1"/>
    <property type="molecule type" value="Genomic_DNA"/>
</dbReference>
<dbReference type="RefSeq" id="WP_065993385.1">
    <property type="nucleotide sequence ID" value="NZ_CP029397.2"/>
</dbReference>
<dbReference type="AlphaFoldDB" id="A0A2S2FGL2"/>
<evidence type="ECO:0000313" key="3">
    <source>
        <dbReference type="Proteomes" id="UP000245977"/>
    </source>
</evidence>
<protein>
    <recommendedName>
        <fullName evidence="4">DoxX-like family protein</fullName>
    </recommendedName>
</protein>
<dbReference type="OrthoDB" id="6199084at2"/>
<reference evidence="2" key="1">
    <citation type="submission" date="2019-08" db="EMBL/GenBank/DDBJ databases">
        <title>The complete genome of Acinetobacter defluvii strain WCHAD010030.</title>
        <authorList>
            <person name="Hu Y."/>
            <person name="Qin J."/>
            <person name="Feng Y."/>
            <person name="Zong Z."/>
        </authorList>
    </citation>
    <scope>NUCLEOTIDE SEQUENCE</scope>
    <source>
        <strain evidence="2">WCHA30</strain>
    </source>
</reference>
<evidence type="ECO:0000313" key="2">
    <source>
        <dbReference type="EMBL" id="AWL30121.1"/>
    </source>
</evidence>
<dbReference type="STRING" id="1871111.GCA_001704615_02510"/>
<proteinExistence type="predicted"/>
<dbReference type="InterPro" id="IPR025695">
    <property type="entry name" value="DoxX-like"/>
</dbReference>
<keyword evidence="1" id="KW-0472">Membrane</keyword>
<evidence type="ECO:0000256" key="1">
    <source>
        <dbReference type="SAM" id="Phobius"/>
    </source>
</evidence>
<keyword evidence="1" id="KW-0812">Transmembrane</keyword>
<keyword evidence="1" id="KW-1133">Transmembrane helix</keyword>
<accession>A0A2S2FGL2</accession>
<dbReference type="Pfam" id="PF13781">
    <property type="entry name" value="DoxX_3"/>
    <property type="match status" value="1"/>
</dbReference>